<evidence type="ECO:0000313" key="2">
    <source>
        <dbReference type="Proteomes" id="UP001589536"/>
    </source>
</evidence>
<protein>
    <submittedName>
        <fullName evidence="1">Uncharacterized protein</fullName>
    </submittedName>
</protein>
<comment type="caution">
    <text evidence="1">The sequence shown here is derived from an EMBL/GenBank/DDBJ whole genome shotgun (WGS) entry which is preliminary data.</text>
</comment>
<accession>A0ABV5UUB5</accession>
<evidence type="ECO:0000313" key="1">
    <source>
        <dbReference type="EMBL" id="MFB9715796.1"/>
    </source>
</evidence>
<dbReference type="RefSeq" id="WP_376954872.1">
    <property type="nucleotide sequence ID" value="NZ_JBHMBH010000039.1"/>
</dbReference>
<proteinExistence type="predicted"/>
<gene>
    <name evidence="1" type="ORF">ACFFPI_16985</name>
</gene>
<organism evidence="1 2">
    <name type="scientific">Arthrobacter methylotrophus</name>
    <dbReference type="NCBI Taxonomy" id="121291"/>
    <lineage>
        <taxon>Bacteria</taxon>
        <taxon>Bacillati</taxon>
        <taxon>Actinomycetota</taxon>
        <taxon>Actinomycetes</taxon>
        <taxon>Micrococcales</taxon>
        <taxon>Micrococcaceae</taxon>
        <taxon>Arthrobacter</taxon>
    </lineage>
</organism>
<dbReference type="EMBL" id="JBHMBH010000039">
    <property type="protein sequence ID" value="MFB9715796.1"/>
    <property type="molecule type" value="Genomic_DNA"/>
</dbReference>
<dbReference type="Proteomes" id="UP001589536">
    <property type="component" value="Unassembled WGS sequence"/>
</dbReference>
<name>A0ABV5UUB5_9MICC</name>
<reference evidence="1 2" key="1">
    <citation type="submission" date="2024-09" db="EMBL/GenBank/DDBJ databases">
        <authorList>
            <person name="Sun Q."/>
            <person name="Mori K."/>
        </authorList>
    </citation>
    <scope>NUCLEOTIDE SEQUENCE [LARGE SCALE GENOMIC DNA]</scope>
    <source>
        <strain evidence="1 2">JCM 13519</strain>
    </source>
</reference>
<sequence>MESKRTAKVSFSQRAIGVGLRIAKPAARRLVPEAVDSDTVN</sequence>
<keyword evidence="2" id="KW-1185">Reference proteome</keyword>